<dbReference type="Proteomes" id="UP000297422">
    <property type="component" value="Unassembled WGS sequence"/>
</dbReference>
<accession>A0ABY2N4T1</accession>
<name>A0ABY2N4T1_9LEPT</name>
<evidence type="ECO:0000313" key="1">
    <source>
        <dbReference type="EMBL" id="TGM16905.1"/>
    </source>
</evidence>
<reference evidence="2" key="1">
    <citation type="journal article" date="2019" name="PLoS Negl. Trop. Dis.">
        <title>Revisiting the worldwide diversity of Leptospira species in the environment.</title>
        <authorList>
            <person name="Vincent A.T."/>
            <person name="Schiettekatte O."/>
            <person name="Bourhy P."/>
            <person name="Veyrier F.J."/>
            <person name="Picardeau M."/>
        </authorList>
    </citation>
    <scope>NUCLEOTIDE SEQUENCE [LARGE SCALE GENOMIC DNA]</scope>
    <source>
        <strain evidence="2">201702407</strain>
    </source>
</reference>
<keyword evidence="2" id="KW-1185">Reference proteome</keyword>
<gene>
    <name evidence="1" type="ORF">EHQ90_08365</name>
</gene>
<dbReference type="RefSeq" id="WP_135684701.1">
    <property type="nucleotide sequence ID" value="NZ_RQEQ01000001.1"/>
</dbReference>
<organism evidence="1 2">
    <name type="scientific">Leptospira stimsonii</name>
    <dbReference type="NCBI Taxonomy" id="2202203"/>
    <lineage>
        <taxon>Bacteria</taxon>
        <taxon>Pseudomonadati</taxon>
        <taxon>Spirochaetota</taxon>
        <taxon>Spirochaetia</taxon>
        <taxon>Leptospirales</taxon>
        <taxon>Leptospiraceae</taxon>
        <taxon>Leptospira</taxon>
    </lineage>
</organism>
<comment type="caution">
    <text evidence="1">The sequence shown here is derived from an EMBL/GenBank/DDBJ whole genome shotgun (WGS) entry which is preliminary data.</text>
</comment>
<proteinExistence type="predicted"/>
<evidence type="ECO:0000313" key="2">
    <source>
        <dbReference type="Proteomes" id="UP000297422"/>
    </source>
</evidence>
<protein>
    <submittedName>
        <fullName evidence="1">Uncharacterized protein</fullName>
    </submittedName>
</protein>
<sequence length="78" mass="9364">MYFLRTFKNQNEQHVFSLQDIDKKSICNEVENSIKDLQVTVEFEDTEELLEFYSEEIKRKPICKKCWRVVNSQSVSLN</sequence>
<dbReference type="EMBL" id="RQGT01000066">
    <property type="protein sequence ID" value="TGM16905.1"/>
    <property type="molecule type" value="Genomic_DNA"/>
</dbReference>